<dbReference type="Proteomes" id="UP000007735">
    <property type="component" value="Chromosome"/>
</dbReference>
<feature type="domain" description="HTH araC/xylS-type" evidence="4">
    <location>
        <begin position="381"/>
        <end position="479"/>
    </location>
</feature>
<dbReference type="InterPro" id="IPR052158">
    <property type="entry name" value="INH-QAR"/>
</dbReference>
<evidence type="ECO:0000256" key="2">
    <source>
        <dbReference type="ARBA" id="ARBA00023163"/>
    </source>
</evidence>
<dbReference type="GO" id="GO:0043565">
    <property type="term" value="F:sequence-specific DNA binding"/>
    <property type="evidence" value="ECO:0007669"/>
    <property type="project" value="InterPro"/>
</dbReference>
<dbReference type="PANTHER" id="PTHR43130:SF3">
    <property type="entry name" value="HTH-TYPE TRANSCRIPTIONAL REGULATOR RV1931C"/>
    <property type="match status" value="1"/>
</dbReference>
<accession>G9A9Q3</accession>
<gene>
    <name evidence="5" type="ordered locus">SFHH103_02479</name>
</gene>
<reference evidence="5 6" key="1">
    <citation type="journal article" date="2012" name="J. Bacteriol.">
        <title>Genome sequence of the soybean symbiont Sinorhizobium fredii HH103.</title>
        <authorList>
            <person name="Weidner S."/>
            <person name="Becker A."/>
            <person name="Bonilla I."/>
            <person name="Jaenicke S."/>
            <person name="Lloret J."/>
            <person name="Margaret I."/>
            <person name="Puhler A."/>
            <person name="Ruiz-Sainz J.E."/>
            <person name="Schneiker-Bekel S."/>
            <person name="Szczepanowski R."/>
            <person name="Vinardell J.M."/>
            <person name="Zehner S."/>
            <person name="Gottfert M."/>
        </authorList>
    </citation>
    <scope>NUCLEOTIDE SEQUENCE [LARGE SCALE GENOMIC DNA]</scope>
    <source>
        <strain evidence="5 6">HH103</strain>
    </source>
</reference>
<dbReference type="eggNOG" id="COG4977">
    <property type="taxonomic scope" value="Bacteria"/>
</dbReference>
<dbReference type="SUPFAM" id="SSF52317">
    <property type="entry name" value="Class I glutamine amidotransferase-like"/>
    <property type="match status" value="1"/>
</dbReference>
<dbReference type="InterPro" id="IPR009057">
    <property type="entry name" value="Homeodomain-like_sf"/>
</dbReference>
<evidence type="ECO:0000313" key="6">
    <source>
        <dbReference type="Proteomes" id="UP000007735"/>
    </source>
</evidence>
<dbReference type="Gene3D" id="3.40.50.880">
    <property type="match status" value="1"/>
</dbReference>
<protein>
    <submittedName>
        <fullName evidence="5">HTH-type transcriptional regulator AraC family</fullName>
    </submittedName>
</protein>
<evidence type="ECO:0000256" key="3">
    <source>
        <dbReference type="SAM" id="MobiDB-lite"/>
    </source>
</evidence>
<organism evidence="5 6">
    <name type="scientific">Sinorhizobium fredii (strain HH103)</name>
    <dbReference type="NCBI Taxonomy" id="1117943"/>
    <lineage>
        <taxon>Bacteria</taxon>
        <taxon>Pseudomonadati</taxon>
        <taxon>Pseudomonadota</taxon>
        <taxon>Alphaproteobacteria</taxon>
        <taxon>Hyphomicrobiales</taxon>
        <taxon>Rhizobiaceae</taxon>
        <taxon>Sinorhizobium/Ensifer group</taxon>
        <taxon>Sinorhizobium</taxon>
    </lineage>
</organism>
<dbReference type="InterPro" id="IPR002818">
    <property type="entry name" value="DJ-1/PfpI"/>
</dbReference>
<feature type="compositionally biased region" description="Basic and acidic residues" evidence="3">
    <location>
        <begin position="65"/>
        <end position="87"/>
    </location>
</feature>
<evidence type="ECO:0000313" key="5">
    <source>
        <dbReference type="EMBL" id="CCE96974.1"/>
    </source>
</evidence>
<feature type="compositionally biased region" description="Polar residues" evidence="3">
    <location>
        <begin position="88"/>
        <end position="103"/>
    </location>
</feature>
<dbReference type="CDD" id="cd03136">
    <property type="entry name" value="GATase1_AraC_ArgR_like"/>
    <property type="match status" value="1"/>
</dbReference>
<dbReference type="AlphaFoldDB" id="G9A9Q3"/>
<keyword evidence="2" id="KW-0804">Transcription</keyword>
<evidence type="ECO:0000259" key="4">
    <source>
        <dbReference type="PROSITE" id="PS01124"/>
    </source>
</evidence>
<dbReference type="Pfam" id="PF01965">
    <property type="entry name" value="DJ-1_PfpI"/>
    <property type="match status" value="1"/>
</dbReference>
<dbReference type="EMBL" id="HE616890">
    <property type="protein sequence ID" value="CCE96974.1"/>
    <property type="molecule type" value="Genomic_DNA"/>
</dbReference>
<dbReference type="Pfam" id="PF12833">
    <property type="entry name" value="HTH_18"/>
    <property type="match status" value="1"/>
</dbReference>
<dbReference type="KEGG" id="sfh:SFHH103_02479"/>
<dbReference type="GO" id="GO:0003700">
    <property type="term" value="F:DNA-binding transcription factor activity"/>
    <property type="evidence" value="ECO:0007669"/>
    <property type="project" value="InterPro"/>
</dbReference>
<name>G9A9Q3_SINF1</name>
<dbReference type="HOGENOM" id="CLU_563675_0_0_5"/>
<dbReference type="SMART" id="SM00342">
    <property type="entry name" value="HTH_ARAC"/>
    <property type="match status" value="1"/>
</dbReference>
<dbReference type="Gene3D" id="1.10.10.60">
    <property type="entry name" value="Homeodomain-like"/>
    <property type="match status" value="1"/>
</dbReference>
<proteinExistence type="predicted"/>
<dbReference type="InterPro" id="IPR029062">
    <property type="entry name" value="Class_I_gatase-like"/>
</dbReference>
<dbReference type="STRING" id="1117943.SFHH103_02479"/>
<feature type="region of interest" description="Disordered" evidence="3">
    <location>
        <begin position="65"/>
        <end position="105"/>
    </location>
</feature>
<dbReference type="SUPFAM" id="SSF46689">
    <property type="entry name" value="Homeodomain-like"/>
    <property type="match status" value="2"/>
</dbReference>
<dbReference type="PATRIC" id="fig|380.5.peg.2637"/>
<dbReference type="PROSITE" id="PS01124">
    <property type="entry name" value="HTH_ARAC_FAMILY_2"/>
    <property type="match status" value="1"/>
</dbReference>
<evidence type="ECO:0000256" key="1">
    <source>
        <dbReference type="ARBA" id="ARBA00023015"/>
    </source>
</evidence>
<sequence>MSMDMLAPANESHGRSLQSGEMLAFDRDGAVCFQGEAAACTDLPAIDSGHPPRIGVVAEDGVGHPERLDRGGERHHREVRDQVENKQTRFSAQRSHANTSDPCRNSRRTIRASAAVSLLQRAGSIDLCGNSEKNECVILPVETRHWPMTSGNPSLGGPRRDQDVRLTVGFVLLRRFTLCAFANFVDVLRLAADEGDRSRPIQCRWSVIAADMRPVSASCGVSIQPQEPFGNPRRFDYIVVVGGLLDEVVRSDEQIDEFLQRAAVAGVPLVGLCTGTFTLHRAGLMDGYRGCVSWFHHQDFLSQFDGLKPVSDQIFVVDRDRLTCSGGASTAHLAAFLVDRHIGKAQATKSLNIMMISGAEEGGTPQPGVTLDFKTKDPLVRKALLLMQQNLDTPLPVAEIARHLNVGKRRLERHFREELGSSPLAAFIDMRLLLARHLLANTDKSIALIAAESGFCDASHLSRLFRRRFADTPQQFRTSLRATS</sequence>
<keyword evidence="1" id="KW-0805">Transcription regulation</keyword>
<dbReference type="PANTHER" id="PTHR43130">
    <property type="entry name" value="ARAC-FAMILY TRANSCRIPTIONAL REGULATOR"/>
    <property type="match status" value="1"/>
</dbReference>
<dbReference type="InterPro" id="IPR018060">
    <property type="entry name" value="HTH_AraC"/>
</dbReference>